<accession>A0A1F8EXV7</accession>
<dbReference type="EMBL" id="MGJJ01000009">
    <property type="protein sequence ID" value="OGN05691.1"/>
    <property type="molecule type" value="Genomic_DNA"/>
</dbReference>
<evidence type="ECO:0000256" key="1">
    <source>
        <dbReference type="SAM" id="SignalP"/>
    </source>
</evidence>
<protein>
    <recommendedName>
        <fullName evidence="4">Serine protease</fullName>
    </recommendedName>
</protein>
<comment type="caution">
    <text evidence="2">The sequence shown here is derived from an EMBL/GenBank/DDBJ whole genome shotgun (WGS) entry which is preliminary data.</text>
</comment>
<feature type="signal peptide" evidence="1">
    <location>
        <begin position="1"/>
        <end position="22"/>
    </location>
</feature>
<dbReference type="STRING" id="1802669.A2746_00525"/>
<name>A0A1F8EXV7_9BACT</name>
<dbReference type="AlphaFoldDB" id="A0A1F8EXV7"/>
<gene>
    <name evidence="2" type="ORF">A2746_00525</name>
</gene>
<keyword evidence="1" id="KW-0732">Signal</keyword>
<dbReference type="Gene3D" id="2.40.10.10">
    <property type="entry name" value="Trypsin-like serine proteases"/>
    <property type="match status" value="1"/>
</dbReference>
<dbReference type="Proteomes" id="UP000177419">
    <property type="component" value="Unassembled WGS sequence"/>
</dbReference>
<feature type="chain" id="PRO_5009535371" description="Serine protease" evidence="1">
    <location>
        <begin position="23"/>
        <end position="339"/>
    </location>
</feature>
<dbReference type="InterPro" id="IPR009003">
    <property type="entry name" value="Peptidase_S1_PA"/>
</dbReference>
<dbReference type="InterPro" id="IPR043504">
    <property type="entry name" value="Peptidase_S1_PA_chymotrypsin"/>
</dbReference>
<evidence type="ECO:0000313" key="3">
    <source>
        <dbReference type="Proteomes" id="UP000177419"/>
    </source>
</evidence>
<evidence type="ECO:0008006" key="4">
    <source>
        <dbReference type="Google" id="ProtNLM"/>
    </source>
</evidence>
<reference evidence="2 3" key="1">
    <citation type="journal article" date="2016" name="Nat. Commun.">
        <title>Thousands of microbial genomes shed light on interconnected biogeochemical processes in an aquifer system.</title>
        <authorList>
            <person name="Anantharaman K."/>
            <person name="Brown C.T."/>
            <person name="Hug L.A."/>
            <person name="Sharon I."/>
            <person name="Castelle C.J."/>
            <person name="Probst A.J."/>
            <person name="Thomas B.C."/>
            <person name="Singh A."/>
            <person name="Wilkins M.J."/>
            <person name="Karaoz U."/>
            <person name="Brodie E.L."/>
            <person name="Williams K.H."/>
            <person name="Hubbard S.S."/>
            <person name="Banfield J.F."/>
        </authorList>
    </citation>
    <scope>NUCLEOTIDE SEQUENCE [LARGE SCALE GENOMIC DNA]</scope>
</reference>
<dbReference type="SUPFAM" id="SSF50494">
    <property type="entry name" value="Trypsin-like serine proteases"/>
    <property type="match status" value="1"/>
</dbReference>
<organism evidence="2 3">
    <name type="scientific">Candidatus Yanofskybacteria bacterium RIFCSPHIGHO2_01_FULL_44_22</name>
    <dbReference type="NCBI Taxonomy" id="1802669"/>
    <lineage>
        <taxon>Bacteria</taxon>
        <taxon>Candidatus Yanofskyibacteriota</taxon>
    </lineage>
</organism>
<proteinExistence type="predicted"/>
<evidence type="ECO:0000313" key="2">
    <source>
        <dbReference type="EMBL" id="OGN05691.1"/>
    </source>
</evidence>
<sequence>MRAKTLSGLLFCLLFAFNVAKAGSITAEAATNESALTETETESIGRILNPLKDFLILSAEKKEGKDSVKFPPGREIVISDEPVSKELLANFNKLIIIKVEFRQGKKAFQYAGTGFPIGNSLVATALHLILPENDDLIKADFNLNSRMTISLQGEFCTETHYSTVPLFKVGQGSKTLEDILILKADMSALMAEYDKLNASNASAEKLSLLLFIQALKEGIPVDKKPALKGSNFVSGFFSPFNVIRPYIFSDKFVMELITDWVENTGVNRIYGFRGCVEPGFSGGPIFNEKGEVAAMTVGSSFGRNFVFGIPIDDVLEVAKAATEKEKNDEKKEKKEEEKK</sequence>